<sequence length="812" mass="85819">MESMASFLKDLRYGARSLRRSPGFTLATVLALALGIGANTTLFSVVSALLLRPLPLPQAEQVVAVWGQDAEHGTADMRLARMDVDALRQKMTSLTGLAAYTTLAPTLTGPDMEPERVEAAAVGEDFFTVMGVPPLLGRGLSAEEQVPDGPRAVVLSHGLWARRFGGDPGVLERTLEMDGLPYQVVGVMPQGFDFPREGTPDTLALWAPLYAKDSVRQNWDNRGAHMLKALGRLAPGVSIARAQDELGRLIDAVAREHGDTSGRAGVGVDSLQLRMSADTRRPALMLLGAVGLLLLIACVNVAQLLLARALARQQEFAIRTALGAGRGALVRQLLAEGSLLALAGGALGLLLGVWGVGGLNALLPEDVLRVQVVEVDGRALAYTAGLSIAVALLCGLAPLGTAANVNLGGLIQSTRGTSASRGALRWRSVLVSTQVALALILLAGAGLLVRSSQRLAEVDPGYRPEGVSMMPVALPNARYPMEEATRFQTRLLERVRALPGVDAASWMIPGVVSGSAVSISLDLPGKPFPPGKQPDTSYRAVSDGIFSTLGIPLRQGRDFTPDDSAEAPAVVVVNETFARRYFPGEDAIGKSIAIGYGEMAPRTIVGVVGDMRSYSLDEAAKPEVYAPLPQTPWRQATLVVRSRLPPSQVAAAVKPELRQLDSQLTIPTPITLARSLEQSVAGRSFQRVLLLTFAVTALALASLGLYGLMAYSVTQRRRELGIRLALGAMPGDVVRLVMHQALRLCATGLAVGLVLAFVLSRLLEGLLYGVSASDPLTFGAVALLLLGVMTLASWLPARRASRVSPGVAMSPE</sequence>
<dbReference type="KEGG" id="mym:A176_007462"/>
<evidence type="ECO:0000256" key="7">
    <source>
        <dbReference type="SAM" id="Phobius"/>
    </source>
</evidence>
<feature type="transmembrane region" description="Helical" evidence="7">
    <location>
        <begin position="688"/>
        <end position="713"/>
    </location>
</feature>
<accession>A0A0H4XA92</accession>
<evidence type="ECO:0000256" key="4">
    <source>
        <dbReference type="ARBA" id="ARBA00022989"/>
    </source>
</evidence>
<comment type="similarity">
    <text evidence="6">Belongs to the ABC-4 integral membrane protein family.</text>
</comment>
<dbReference type="InterPro" id="IPR003838">
    <property type="entry name" value="ABC3_permease_C"/>
</dbReference>
<reference evidence="10 11" key="1">
    <citation type="journal article" date="2016" name="PLoS ONE">
        <title>Complete Genome Sequence and Comparative Genomics of a Novel Myxobacterium Myxococcus hansupus.</title>
        <authorList>
            <person name="Sharma G."/>
            <person name="Narwani T."/>
            <person name="Subramanian S."/>
        </authorList>
    </citation>
    <scope>NUCLEOTIDE SEQUENCE [LARGE SCALE GENOMIC DNA]</scope>
    <source>
        <strain evidence="11">mixupus</strain>
    </source>
</reference>
<evidence type="ECO:0000313" key="10">
    <source>
        <dbReference type="EMBL" id="AKQ70550.1"/>
    </source>
</evidence>
<protein>
    <recommendedName>
        <fullName evidence="12">Permease</fullName>
    </recommendedName>
</protein>
<dbReference type="eggNOG" id="COG0577">
    <property type="taxonomic scope" value="Bacteria"/>
</dbReference>
<comment type="subcellular location">
    <subcellularLocation>
        <location evidence="1">Cell membrane</location>
        <topology evidence="1">Multi-pass membrane protein</topology>
    </subcellularLocation>
</comment>
<dbReference type="InterPro" id="IPR050250">
    <property type="entry name" value="Macrolide_Exporter_MacB"/>
</dbReference>
<evidence type="ECO:0000256" key="5">
    <source>
        <dbReference type="ARBA" id="ARBA00023136"/>
    </source>
</evidence>
<feature type="domain" description="MacB-like periplasmic core" evidence="9">
    <location>
        <begin position="25"/>
        <end position="248"/>
    </location>
</feature>
<feature type="domain" description="MacB-like periplasmic core" evidence="9">
    <location>
        <begin position="453"/>
        <end position="658"/>
    </location>
</feature>
<feature type="domain" description="ABC3 transporter permease C-terminal" evidence="8">
    <location>
        <begin position="290"/>
        <end position="406"/>
    </location>
</feature>
<proteinExistence type="inferred from homology"/>
<dbReference type="EMBL" id="CP012109">
    <property type="protein sequence ID" value="AKQ70550.1"/>
    <property type="molecule type" value="Genomic_DNA"/>
</dbReference>
<feature type="transmembrane region" description="Helical" evidence="7">
    <location>
        <begin position="775"/>
        <end position="795"/>
    </location>
</feature>
<keyword evidence="11" id="KW-1185">Reference proteome</keyword>
<dbReference type="PATRIC" id="fig|1297742.4.peg.7590"/>
<feature type="transmembrane region" description="Helical" evidence="7">
    <location>
        <begin position="283"/>
        <end position="306"/>
    </location>
</feature>
<dbReference type="NCBIfam" id="TIGR03434">
    <property type="entry name" value="ADOP"/>
    <property type="match status" value="1"/>
</dbReference>
<dbReference type="Proteomes" id="UP000009026">
    <property type="component" value="Chromosome"/>
</dbReference>
<dbReference type="AlphaFoldDB" id="A0A0H4XA92"/>
<keyword evidence="5 7" id="KW-0472">Membrane</keyword>
<feature type="transmembrane region" description="Helical" evidence="7">
    <location>
        <begin position="339"/>
        <end position="359"/>
    </location>
</feature>
<feature type="domain" description="ABC3 transporter permease C-terminal" evidence="8">
    <location>
        <begin position="692"/>
        <end position="805"/>
    </location>
</feature>
<dbReference type="PANTHER" id="PTHR30572:SF4">
    <property type="entry name" value="ABC TRANSPORTER PERMEASE YTRF"/>
    <property type="match status" value="1"/>
</dbReference>
<evidence type="ECO:0008006" key="12">
    <source>
        <dbReference type="Google" id="ProtNLM"/>
    </source>
</evidence>
<feature type="transmembrane region" description="Helical" evidence="7">
    <location>
        <begin position="428"/>
        <end position="449"/>
    </location>
</feature>
<feature type="transmembrane region" description="Helical" evidence="7">
    <location>
        <begin position="379"/>
        <end position="407"/>
    </location>
</feature>
<evidence type="ECO:0000256" key="6">
    <source>
        <dbReference type="ARBA" id="ARBA00038076"/>
    </source>
</evidence>
<organism evidence="10 11">
    <name type="scientific">Pseudomyxococcus hansupus</name>
    <dbReference type="NCBI Taxonomy" id="1297742"/>
    <lineage>
        <taxon>Bacteria</taxon>
        <taxon>Pseudomonadati</taxon>
        <taxon>Myxococcota</taxon>
        <taxon>Myxococcia</taxon>
        <taxon>Myxococcales</taxon>
        <taxon>Cystobacterineae</taxon>
        <taxon>Myxococcaceae</taxon>
        <taxon>Pseudomyxococcus</taxon>
    </lineage>
</organism>
<dbReference type="STRING" id="1297742.A176_007462"/>
<evidence type="ECO:0000256" key="2">
    <source>
        <dbReference type="ARBA" id="ARBA00022475"/>
    </source>
</evidence>
<dbReference type="InterPro" id="IPR017800">
    <property type="entry name" value="ADOP"/>
</dbReference>
<keyword evidence="2" id="KW-1003">Cell membrane</keyword>
<keyword evidence="3 7" id="KW-0812">Transmembrane</keyword>
<dbReference type="PANTHER" id="PTHR30572">
    <property type="entry name" value="MEMBRANE COMPONENT OF TRANSPORTER-RELATED"/>
    <property type="match status" value="1"/>
</dbReference>
<gene>
    <name evidence="10" type="ORF">A176_007462</name>
</gene>
<dbReference type="Pfam" id="PF12704">
    <property type="entry name" value="MacB_PCD"/>
    <property type="match status" value="2"/>
</dbReference>
<dbReference type="GO" id="GO:0022857">
    <property type="term" value="F:transmembrane transporter activity"/>
    <property type="evidence" value="ECO:0007669"/>
    <property type="project" value="TreeGrafter"/>
</dbReference>
<evidence type="ECO:0000256" key="1">
    <source>
        <dbReference type="ARBA" id="ARBA00004651"/>
    </source>
</evidence>
<feature type="transmembrane region" description="Helical" evidence="7">
    <location>
        <begin position="744"/>
        <end position="763"/>
    </location>
</feature>
<name>A0A0H4XA92_9BACT</name>
<evidence type="ECO:0000313" key="11">
    <source>
        <dbReference type="Proteomes" id="UP000009026"/>
    </source>
</evidence>
<evidence type="ECO:0000256" key="3">
    <source>
        <dbReference type="ARBA" id="ARBA00022692"/>
    </source>
</evidence>
<evidence type="ECO:0000259" key="8">
    <source>
        <dbReference type="Pfam" id="PF02687"/>
    </source>
</evidence>
<evidence type="ECO:0000259" key="9">
    <source>
        <dbReference type="Pfam" id="PF12704"/>
    </source>
</evidence>
<dbReference type="InterPro" id="IPR025857">
    <property type="entry name" value="MacB_PCD"/>
</dbReference>
<dbReference type="Pfam" id="PF02687">
    <property type="entry name" value="FtsX"/>
    <property type="match status" value="2"/>
</dbReference>
<dbReference type="GO" id="GO:0005886">
    <property type="term" value="C:plasma membrane"/>
    <property type="evidence" value="ECO:0007669"/>
    <property type="project" value="UniProtKB-SubCell"/>
</dbReference>
<keyword evidence="4 7" id="KW-1133">Transmembrane helix</keyword>